<evidence type="ECO:0000313" key="2">
    <source>
        <dbReference type="EMBL" id="WPC73087.1"/>
    </source>
</evidence>
<protein>
    <submittedName>
        <fullName evidence="2">Lysine exporter LysO family protein</fullName>
    </submittedName>
</protein>
<keyword evidence="3" id="KW-1185">Reference proteome</keyword>
<dbReference type="InterPro" id="IPR005642">
    <property type="entry name" value="LysO"/>
</dbReference>
<feature type="transmembrane region" description="Helical" evidence="1">
    <location>
        <begin position="61"/>
        <end position="83"/>
    </location>
</feature>
<dbReference type="PANTHER" id="PTHR35804:SF1">
    <property type="entry name" value="LYSINE EXPORTER LYSO"/>
    <property type="match status" value="1"/>
</dbReference>
<reference evidence="2 3" key="1">
    <citation type="submission" date="2023-11" db="EMBL/GenBank/DDBJ databases">
        <title>Plant-associative lifestyle of Vibrio porteresiae and its evolutionary dynamics.</title>
        <authorList>
            <person name="Rameshkumar N."/>
            <person name="Kirti K."/>
        </authorList>
    </citation>
    <scope>NUCLEOTIDE SEQUENCE [LARGE SCALE GENOMIC DNA]</scope>
    <source>
        <strain evidence="2 3">MSSRF30</strain>
    </source>
</reference>
<keyword evidence="1" id="KW-1133">Transmembrane helix</keyword>
<gene>
    <name evidence="2" type="ORF">R8Z52_13295</name>
</gene>
<feature type="transmembrane region" description="Helical" evidence="1">
    <location>
        <begin position="104"/>
        <end position="126"/>
    </location>
</feature>
<dbReference type="Proteomes" id="UP001304071">
    <property type="component" value="Chromosome 1"/>
</dbReference>
<feature type="transmembrane region" description="Helical" evidence="1">
    <location>
        <begin position="194"/>
        <end position="213"/>
    </location>
</feature>
<accession>A0ABZ0QBE6</accession>
<name>A0ABZ0QBE6_9VIBR</name>
<keyword evidence="1" id="KW-0812">Transmembrane</keyword>
<keyword evidence="1" id="KW-0472">Membrane</keyword>
<proteinExistence type="predicted"/>
<dbReference type="PANTHER" id="PTHR35804">
    <property type="entry name" value="LYSINE EXPORTER LYSO"/>
    <property type="match status" value="1"/>
</dbReference>
<feature type="transmembrane region" description="Helical" evidence="1">
    <location>
        <begin position="6"/>
        <end position="25"/>
    </location>
</feature>
<organism evidence="2 3">
    <name type="scientific">Vibrio porteresiae DSM 19223</name>
    <dbReference type="NCBI Taxonomy" id="1123496"/>
    <lineage>
        <taxon>Bacteria</taxon>
        <taxon>Pseudomonadati</taxon>
        <taxon>Pseudomonadota</taxon>
        <taxon>Gammaproteobacteria</taxon>
        <taxon>Vibrionales</taxon>
        <taxon>Vibrionaceae</taxon>
        <taxon>Vibrio</taxon>
    </lineage>
</organism>
<dbReference type="RefSeq" id="WP_261892896.1">
    <property type="nucleotide sequence ID" value="NZ_AP024895.1"/>
</dbReference>
<feature type="transmembrane region" description="Helical" evidence="1">
    <location>
        <begin position="169"/>
        <end position="188"/>
    </location>
</feature>
<feature type="transmembrane region" description="Helical" evidence="1">
    <location>
        <begin position="32"/>
        <end position="49"/>
    </location>
</feature>
<dbReference type="Pfam" id="PF03956">
    <property type="entry name" value="Lys_export"/>
    <property type="match status" value="1"/>
</dbReference>
<dbReference type="EMBL" id="CP138203">
    <property type="protein sequence ID" value="WPC73087.1"/>
    <property type="molecule type" value="Genomic_DNA"/>
</dbReference>
<sequence length="301" mass="32793">MISSMLLVMGPLFIGYLIVIKESMWLGKINQATAFLIHLILFLMGLSLSHLDNLSANLQIILRYTAVFFVSMTLCNLAVLPWLDKYSPLAIRSGKAQLALGQMAFQSVKLIMIVATGLVIGLLLPFDFSWVSKASEHTLSLLLLFIGIQLRTSGLSLREIILNKHGMIISLLMWLTCWLGGIISAWVLDMPLSQALAMASGFGWYSLSGILISEAYGPVFGGSSFLIELLRELGALIMIPMLISRKPCTTIGYAGATAMDFTLPLIQSTGGVRCVPVAIVSGFVLSILVPILMLCFISFAR</sequence>
<evidence type="ECO:0000256" key="1">
    <source>
        <dbReference type="SAM" id="Phobius"/>
    </source>
</evidence>
<feature type="transmembrane region" description="Helical" evidence="1">
    <location>
        <begin position="277"/>
        <end position="300"/>
    </location>
</feature>
<evidence type="ECO:0000313" key="3">
    <source>
        <dbReference type="Proteomes" id="UP001304071"/>
    </source>
</evidence>